<dbReference type="AlphaFoldDB" id="A0A517ZBZ3"/>
<dbReference type="FunFam" id="3.40.50.1000:FF:000001">
    <property type="entry name" value="Phospholipid-transporting ATPase IC"/>
    <property type="match status" value="1"/>
</dbReference>
<sequence>MWYSRDIEDVLSDLGSDPEQGLSEAEAAERLEKYGPNELIETGGRGPWEILWEQISAPLVVLLVVAAIVSAFLGEYTDAIAITAIIVLNAILGFVQEYRAEKAMAALKQMAAPEVKVRRDGVLKQISSRLLVPGDLVVIETGNRVPADARLIEAVNLKVEEAALTGESQPVDKQPAALADEEVALADRTNQVFMGTVVRYGRGRAVVTETGMQTELGKIATLLQTVEQEPTPLQRKLARLSKRLAIATLGIVVIVFVAGVLRDEPARLMFMTALSMAVAVVPEGLPAVATVALALGTRRMLKRNALIRKLPAVETLGAVTVICSDKTGTLTENRMAVDTVVTATDDWRAAERGASTTTSVVESHPDVALLLLVGELCNDAEVEHVDGETVAVGDPTEGALVLAAERVGLWAEDLQERWPRLAEVPFDSDRKRMTTVHRVNGEAPAPGVAGVLPLLKSAGSTGVLGCTKGASSAILDVADREWRAGQIVPLDNRRRDEIAETNDRLAGNGQRVLAVAMKMLDESIASRNDVEETAERDLVFLGLVGLMDRPRPEVRDAVARCRAAGIRPVMITGDHPLTAAYIGSELGFETTRDAVTGLTLEKTSDEELEALLNETSIYARVSPEHKLRIVTALQRSGHVVAMTGDGVNDAPALKRADIGVAMGITGTDVSKDASEMVLLDDNFASIVGAVEEGRLVYDNIIKFLRYTLTSNSGEIWVMLLGPAMGMPLPLLPLQILWVNLVTDGLPGLALAIEQPELDTMERPPRRIQEPVLSWSMIFDIVWIGLLMGGVSIAVGYRWWLLEPTETAHATWGTMVFTVLTLSQMGNAMAIRSDRESLFRLGVFSNMALVGAVALTFVLQLAVIYVPAMQEVFSTVSLSARELGVCLVLSTIVFWGVEAQKWVKRRLKRRREESDHPPAAGKNPVQ</sequence>
<dbReference type="GO" id="GO:0005388">
    <property type="term" value="F:P-type calcium transporter activity"/>
    <property type="evidence" value="ECO:0007669"/>
    <property type="project" value="UniProtKB-EC"/>
</dbReference>
<dbReference type="InterPro" id="IPR059000">
    <property type="entry name" value="ATPase_P-type_domA"/>
</dbReference>
<dbReference type="SUPFAM" id="SSF56784">
    <property type="entry name" value="HAD-like"/>
    <property type="match status" value="1"/>
</dbReference>
<dbReference type="Proteomes" id="UP000320496">
    <property type="component" value="Chromosome"/>
</dbReference>
<dbReference type="SFLD" id="SFLDF00027">
    <property type="entry name" value="p-type_atpase"/>
    <property type="match status" value="1"/>
</dbReference>
<feature type="transmembrane region" description="Helical" evidence="13">
    <location>
        <begin position="244"/>
        <end position="262"/>
    </location>
</feature>
<dbReference type="PRINTS" id="PR00119">
    <property type="entry name" value="CATATPASE"/>
</dbReference>
<dbReference type="InterPro" id="IPR036412">
    <property type="entry name" value="HAD-like_sf"/>
</dbReference>
<dbReference type="SFLD" id="SFLDS00003">
    <property type="entry name" value="Haloacid_Dehalogenase"/>
    <property type="match status" value="1"/>
</dbReference>
<gene>
    <name evidence="15" type="ORF">Mal4_43410</name>
</gene>
<evidence type="ECO:0000256" key="13">
    <source>
        <dbReference type="SAM" id="Phobius"/>
    </source>
</evidence>
<proteinExistence type="inferred from homology"/>
<evidence type="ECO:0000313" key="15">
    <source>
        <dbReference type="EMBL" id="QDU39987.1"/>
    </source>
</evidence>
<accession>A0A517ZBZ3</accession>
<evidence type="ECO:0000256" key="11">
    <source>
        <dbReference type="ARBA" id="ARBA00023136"/>
    </source>
</evidence>
<dbReference type="GO" id="GO:0005886">
    <property type="term" value="C:plasma membrane"/>
    <property type="evidence" value="ECO:0007669"/>
    <property type="project" value="UniProtKB-SubCell"/>
</dbReference>
<evidence type="ECO:0000256" key="7">
    <source>
        <dbReference type="ARBA" id="ARBA00022840"/>
    </source>
</evidence>
<feature type="transmembrane region" description="Helical" evidence="13">
    <location>
        <begin position="811"/>
        <end position="830"/>
    </location>
</feature>
<keyword evidence="3" id="KW-1003">Cell membrane</keyword>
<dbReference type="FunFam" id="2.70.150.10:FF:000016">
    <property type="entry name" value="Calcium-transporting P-type ATPase putative"/>
    <property type="match status" value="1"/>
</dbReference>
<dbReference type="PROSITE" id="PS00154">
    <property type="entry name" value="ATPASE_E1_E2"/>
    <property type="match status" value="1"/>
</dbReference>
<feature type="transmembrane region" description="Helical" evidence="13">
    <location>
        <begin position="842"/>
        <end position="865"/>
    </location>
</feature>
<feature type="transmembrane region" description="Helical" evidence="13">
    <location>
        <begin position="79"/>
        <end position="95"/>
    </location>
</feature>
<keyword evidence="7" id="KW-0067">ATP-binding</keyword>
<dbReference type="InterPro" id="IPR018303">
    <property type="entry name" value="ATPase_P-typ_P_site"/>
</dbReference>
<evidence type="ECO:0000259" key="14">
    <source>
        <dbReference type="SMART" id="SM00831"/>
    </source>
</evidence>
<dbReference type="SUPFAM" id="SSF81660">
    <property type="entry name" value="Metal cation-transporting ATPase, ATP-binding domain N"/>
    <property type="match status" value="1"/>
</dbReference>
<keyword evidence="8" id="KW-0460">Magnesium</keyword>
<dbReference type="PANTHER" id="PTHR43294:SF21">
    <property type="entry name" value="CATION TRANSPORTING ATPASE"/>
    <property type="match status" value="1"/>
</dbReference>
<evidence type="ECO:0000313" key="16">
    <source>
        <dbReference type="Proteomes" id="UP000320496"/>
    </source>
</evidence>
<dbReference type="InterPro" id="IPR050510">
    <property type="entry name" value="Cation_transp_ATPase_P-type"/>
</dbReference>
<dbReference type="Pfam" id="PF00122">
    <property type="entry name" value="E1-E2_ATPase"/>
    <property type="match status" value="1"/>
</dbReference>
<dbReference type="FunFam" id="3.40.50.1000:FF:000028">
    <property type="entry name" value="Calcium-transporting P-type ATPase, putative"/>
    <property type="match status" value="1"/>
</dbReference>
<evidence type="ECO:0000256" key="9">
    <source>
        <dbReference type="ARBA" id="ARBA00022967"/>
    </source>
</evidence>
<feature type="domain" description="Cation-transporting P-type ATPase N-terminal" evidence="14">
    <location>
        <begin position="1"/>
        <end position="75"/>
    </location>
</feature>
<evidence type="ECO:0000256" key="3">
    <source>
        <dbReference type="ARBA" id="ARBA00022475"/>
    </source>
</evidence>
<reference evidence="15 16" key="1">
    <citation type="submission" date="2019-02" db="EMBL/GenBank/DDBJ databases">
        <title>Deep-cultivation of Planctomycetes and their phenomic and genomic characterization uncovers novel biology.</title>
        <authorList>
            <person name="Wiegand S."/>
            <person name="Jogler M."/>
            <person name="Boedeker C."/>
            <person name="Pinto D."/>
            <person name="Vollmers J."/>
            <person name="Rivas-Marin E."/>
            <person name="Kohn T."/>
            <person name="Peeters S.H."/>
            <person name="Heuer A."/>
            <person name="Rast P."/>
            <person name="Oberbeckmann S."/>
            <person name="Bunk B."/>
            <person name="Jeske O."/>
            <person name="Meyerdierks A."/>
            <person name="Storesund J.E."/>
            <person name="Kallscheuer N."/>
            <person name="Luecker S."/>
            <person name="Lage O.M."/>
            <person name="Pohl T."/>
            <person name="Merkel B.J."/>
            <person name="Hornburger P."/>
            <person name="Mueller R.-W."/>
            <person name="Bruemmer F."/>
            <person name="Labrenz M."/>
            <person name="Spormann A.M."/>
            <person name="Op den Camp H."/>
            <person name="Overmann J."/>
            <person name="Amann R."/>
            <person name="Jetten M.S.M."/>
            <person name="Mascher T."/>
            <person name="Medema M.H."/>
            <person name="Devos D.P."/>
            <person name="Kaster A.-K."/>
            <person name="Ovreas L."/>
            <person name="Rohde M."/>
            <person name="Galperin M.Y."/>
            <person name="Jogler C."/>
        </authorList>
    </citation>
    <scope>NUCLEOTIDE SEQUENCE [LARGE SCALE GENOMIC DNA]</scope>
    <source>
        <strain evidence="15 16">Mal4</strain>
    </source>
</reference>
<dbReference type="GO" id="GO:0016887">
    <property type="term" value="F:ATP hydrolysis activity"/>
    <property type="evidence" value="ECO:0007669"/>
    <property type="project" value="InterPro"/>
</dbReference>
<dbReference type="InterPro" id="IPR006068">
    <property type="entry name" value="ATPase_P-typ_cation-transptr_C"/>
</dbReference>
<organism evidence="15 16">
    <name type="scientific">Maioricimonas rarisocia</name>
    <dbReference type="NCBI Taxonomy" id="2528026"/>
    <lineage>
        <taxon>Bacteria</taxon>
        <taxon>Pseudomonadati</taxon>
        <taxon>Planctomycetota</taxon>
        <taxon>Planctomycetia</taxon>
        <taxon>Planctomycetales</taxon>
        <taxon>Planctomycetaceae</taxon>
        <taxon>Maioricimonas</taxon>
    </lineage>
</organism>
<keyword evidence="6" id="KW-0547">Nucleotide-binding</keyword>
<dbReference type="InterPro" id="IPR044492">
    <property type="entry name" value="P_typ_ATPase_HD_dom"/>
</dbReference>
<dbReference type="OrthoDB" id="211392at2"/>
<evidence type="ECO:0000256" key="1">
    <source>
        <dbReference type="ARBA" id="ARBA00004651"/>
    </source>
</evidence>
<dbReference type="Pfam" id="PF00689">
    <property type="entry name" value="Cation_ATPase_C"/>
    <property type="match status" value="1"/>
</dbReference>
<comment type="subcellular location">
    <subcellularLocation>
        <location evidence="1">Cell membrane</location>
        <topology evidence="1">Multi-pass membrane protein</topology>
    </subcellularLocation>
</comment>
<feature type="transmembrane region" description="Helical" evidence="13">
    <location>
        <begin position="268"/>
        <end position="295"/>
    </location>
</feature>
<comment type="catalytic activity">
    <reaction evidence="12">
        <text>Ca(2+)(in) + ATP + H2O = Ca(2+)(out) + ADP + phosphate + H(+)</text>
        <dbReference type="Rhea" id="RHEA:18105"/>
        <dbReference type="ChEBI" id="CHEBI:15377"/>
        <dbReference type="ChEBI" id="CHEBI:15378"/>
        <dbReference type="ChEBI" id="CHEBI:29108"/>
        <dbReference type="ChEBI" id="CHEBI:30616"/>
        <dbReference type="ChEBI" id="CHEBI:43474"/>
        <dbReference type="ChEBI" id="CHEBI:456216"/>
        <dbReference type="EC" id="7.2.2.10"/>
    </reaction>
</comment>
<feature type="transmembrane region" description="Helical" evidence="13">
    <location>
        <begin position="877"/>
        <end position="896"/>
    </location>
</feature>
<evidence type="ECO:0000256" key="8">
    <source>
        <dbReference type="ARBA" id="ARBA00022842"/>
    </source>
</evidence>
<comment type="similarity">
    <text evidence="2">Belongs to the cation transport ATPase (P-type) (TC 3.A.3) family. Type IIA subfamily.</text>
</comment>
<dbReference type="InterPro" id="IPR023298">
    <property type="entry name" value="ATPase_P-typ_TM_dom_sf"/>
</dbReference>
<feature type="transmembrane region" description="Helical" evidence="13">
    <location>
        <begin position="55"/>
        <end position="73"/>
    </location>
</feature>
<keyword evidence="10 13" id="KW-1133">Transmembrane helix</keyword>
<dbReference type="InterPro" id="IPR008250">
    <property type="entry name" value="ATPase_P-typ_transduc_dom_A_sf"/>
</dbReference>
<dbReference type="InterPro" id="IPR001757">
    <property type="entry name" value="P_typ_ATPase"/>
</dbReference>
<dbReference type="SUPFAM" id="SSF81665">
    <property type="entry name" value="Calcium ATPase, transmembrane domain M"/>
    <property type="match status" value="1"/>
</dbReference>
<protein>
    <submittedName>
        <fullName evidence="15">Calcium-transporting ATPase 1</fullName>
    </submittedName>
</protein>
<dbReference type="Gene3D" id="3.40.50.1000">
    <property type="entry name" value="HAD superfamily/HAD-like"/>
    <property type="match status" value="1"/>
</dbReference>
<dbReference type="Pfam" id="PF13246">
    <property type="entry name" value="Cation_ATPase"/>
    <property type="match status" value="1"/>
</dbReference>
<dbReference type="Gene3D" id="3.40.1110.10">
    <property type="entry name" value="Calcium-transporting ATPase, cytoplasmic domain N"/>
    <property type="match status" value="1"/>
</dbReference>
<dbReference type="FunFam" id="1.20.1110.10:FF:000065">
    <property type="entry name" value="Sarcoplasmic/endoplasmic reticulum calcium ATPase 1"/>
    <property type="match status" value="1"/>
</dbReference>
<keyword evidence="5" id="KW-0479">Metal-binding</keyword>
<keyword evidence="9" id="KW-1278">Translocase</keyword>
<dbReference type="SFLD" id="SFLDG00002">
    <property type="entry name" value="C1.7:_P-type_atpase_like"/>
    <property type="match status" value="1"/>
</dbReference>
<dbReference type="PANTHER" id="PTHR43294">
    <property type="entry name" value="SODIUM/POTASSIUM-TRANSPORTING ATPASE SUBUNIT ALPHA"/>
    <property type="match status" value="1"/>
</dbReference>
<dbReference type="RefSeq" id="WP_145371114.1">
    <property type="nucleotide sequence ID" value="NZ_CP036275.1"/>
</dbReference>
<keyword evidence="16" id="KW-1185">Reference proteome</keyword>
<keyword evidence="11 13" id="KW-0472">Membrane</keyword>
<dbReference type="Pfam" id="PF00690">
    <property type="entry name" value="Cation_ATPase_N"/>
    <property type="match status" value="1"/>
</dbReference>
<dbReference type="InterPro" id="IPR004014">
    <property type="entry name" value="ATPase_P-typ_cation-transptr_N"/>
</dbReference>
<dbReference type="EMBL" id="CP036275">
    <property type="protein sequence ID" value="QDU39987.1"/>
    <property type="molecule type" value="Genomic_DNA"/>
</dbReference>
<evidence type="ECO:0000256" key="12">
    <source>
        <dbReference type="ARBA" id="ARBA00048694"/>
    </source>
</evidence>
<dbReference type="GO" id="GO:0140352">
    <property type="term" value="P:export from cell"/>
    <property type="evidence" value="ECO:0007669"/>
    <property type="project" value="UniProtKB-ARBA"/>
</dbReference>
<name>A0A517ZBZ3_9PLAN</name>
<dbReference type="Gene3D" id="2.70.150.10">
    <property type="entry name" value="Calcium-transporting ATPase, cytoplasmic transduction domain A"/>
    <property type="match status" value="1"/>
</dbReference>
<evidence type="ECO:0000256" key="2">
    <source>
        <dbReference type="ARBA" id="ARBA00005675"/>
    </source>
</evidence>
<dbReference type="GO" id="GO:0005524">
    <property type="term" value="F:ATP binding"/>
    <property type="evidence" value="ECO:0007669"/>
    <property type="project" value="UniProtKB-KW"/>
</dbReference>
<dbReference type="KEGG" id="mri:Mal4_43410"/>
<evidence type="ECO:0000256" key="10">
    <source>
        <dbReference type="ARBA" id="ARBA00022989"/>
    </source>
</evidence>
<evidence type="ECO:0000256" key="5">
    <source>
        <dbReference type="ARBA" id="ARBA00022723"/>
    </source>
</evidence>
<dbReference type="GO" id="GO:0046872">
    <property type="term" value="F:metal ion binding"/>
    <property type="evidence" value="ECO:0007669"/>
    <property type="project" value="UniProtKB-KW"/>
</dbReference>
<evidence type="ECO:0000256" key="4">
    <source>
        <dbReference type="ARBA" id="ARBA00022692"/>
    </source>
</evidence>
<keyword evidence="4 13" id="KW-0812">Transmembrane</keyword>
<feature type="transmembrane region" description="Helical" evidence="13">
    <location>
        <begin position="771"/>
        <end position="799"/>
    </location>
</feature>
<dbReference type="InterPro" id="IPR023214">
    <property type="entry name" value="HAD_sf"/>
</dbReference>
<dbReference type="SUPFAM" id="SSF81653">
    <property type="entry name" value="Calcium ATPase, transduction domain A"/>
    <property type="match status" value="1"/>
</dbReference>
<dbReference type="SMART" id="SM00831">
    <property type="entry name" value="Cation_ATPase_N"/>
    <property type="match status" value="1"/>
</dbReference>
<evidence type="ECO:0000256" key="6">
    <source>
        <dbReference type="ARBA" id="ARBA00022741"/>
    </source>
</evidence>
<dbReference type="PRINTS" id="PR00120">
    <property type="entry name" value="HATPASE"/>
</dbReference>
<dbReference type="Gene3D" id="1.20.1110.10">
    <property type="entry name" value="Calcium-transporting ATPase, transmembrane domain"/>
    <property type="match status" value="1"/>
</dbReference>
<dbReference type="InterPro" id="IPR023299">
    <property type="entry name" value="ATPase_P-typ_cyto_dom_N"/>
</dbReference>
<dbReference type="NCBIfam" id="TIGR01494">
    <property type="entry name" value="ATPase_P-type"/>
    <property type="match status" value="2"/>
</dbReference>